<feature type="compositionally biased region" description="Low complexity" evidence="1">
    <location>
        <begin position="49"/>
        <end position="62"/>
    </location>
</feature>
<keyword evidence="2" id="KW-0812">Transmembrane</keyword>
<keyword evidence="4" id="KW-1185">Reference proteome</keyword>
<dbReference type="Proteomes" id="UP000430670">
    <property type="component" value="Unassembled WGS sequence"/>
</dbReference>
<sequence>MALSTYLVSGALITAIGWFTLRGFIKEYKQVKKGSCSCASGGGCPCSGSCSSHGGNSSGGSSCSCCPSSS</sequence>
<evidence type="ECO:0000256" key="1">
    <source>
        <dbReference type="SAM" id="MobiDB-lite"/>
    </source>
</evidence>
<dbReference type="RefSeq" id="WP_155476338.1">
    <property type="nucleotide sequence ID" value="NZ_WNKU01000009.1"/>
</dbReference>
<proteinExistence type="predicted"/>
<protein>
    <recommendedName>
        <fullName evidence="5">FeoB-associated Cys-rich membrane protein</fullName>
    </recommendedName>
</protein>
<keyword evidence="2" id="KW-1133">Transmembrane helix</keyword>
<evidence type="ECO:0000313" key="3">
    <source>
        <dbReference type="EMBL" id="MTV49244.1"/>
    </source>
</evidence>
<reference evidence="3 4" key="1">
    <citation type="submission" date="2019-11" db="EMBL/GenBank/DDBJ databases">
        <title>Whole-genome sequence of a the green, strictly anaerobic photosynthetic bacterium Heliobacillus mobilis DSM 6151.</title>
        <authorList>
            <person name="Kyndt J.A."/>
            <person name="Meyer T.E."/>
        </authorList>
    </citation>
    <scope>NUCLEOTIDE SEQUENCE [LARGE SCALE GENOMIC DNA]</scope>
    <source>
        <strain evidence="3 4">DSM 6151</strain>
    </source>
</reference>
<name>A0A6I3SK00_HELMO</name>
<dbReference type="AlphaFoldDB" id="A0A6I3SK00"/>
<comment type="caution">
    <text evidence="3">The sequence shown here is derived from an EMBL/GenBank/DDBJ whole genome shotgun (WGS) entry which is preliminary data.</text>
</comment>
<organism evidence="3 4">
    <name type="scientific">Heliobacterium mobile</name>
    <name type="common">Heliobacillus mobilis</name>
    <dbReference type="NCBI Taxonomy" id="28064"/>
    <lineage>
        <taxon>Bacteria</taxon>
        <taxon>Bacillati</taxon>
        <taxon>Bacillota</taxon>
        <taxon>Clostridia</taxon>
        <taxon>Eubacteriales</taxon>
        <taxon>Heliobacteriaceae</taxon>
        <taxon>Heliobacterium</taxon>
    </lineage>
</organism>
<feature type="region of interest" description="Disordered" evidence="1">
    <location>
        <begin position="49"/>
        <end position="70"/>
    </location>
</feature>
<evidence type="ECO:0008006" key="5">
    <source>
        <dbReference type="Google" id="ProtNLM"/>
    </source>
</evidence>
<evidence type="ECO:0000313" key="4">
    <source>
        <dbReference type="Proteomes" id="UP000430670"/>
    </source>
</evidence>
<dbReference type="EMBL" id="WNKU01000009">
    <property type="protein sequence ID" value="MTV49244.1"/>
    <property type="molecule type" value="Genomic_DNA"/>
</dbReference>
<accession>A0A6I3SK00</accession>
<keyword evidence="2" id="KW-0472">Membrane</keyword>
<feature type="transmembrane region" description="Helical" evidence="2">
    <location>
        <begin position="6"/>
        <end position="25"/>
    </location>
</feature>
<gene>
    <name evidence="3" type="ORF">GJ688_09665</name>
</gene>
<evidence type="ECO:0000256" key="2">
    <source>
        <dbReference type="SAM" id="Phobius"/>
    </source>
</evidence>